<accession>A0A6C0JRS1</accession>
<protein>
    <submittedName>
        <fullName evidence="1">Uncharacterized protein</fullName>
    </submittedName>
</protein>
<dbReference type="AlphaFoldDB" id="A0A6C0JRS1"/>
<reference evidence="1" key="1">
    <citation type="journal article" date="2020" name="Nature">
        <title>Giant virus diversity and host interactions through global metagenomics.</title>
        <authorList>
            <person name="Schulz F."/>
            <person name="Roux S."/>
            <person name="Paez-Espino D."/>
            <person name="Jungbluth S."/>
            <person name="Walsh D.A."/>
            <person name="Denef V.J."/>
            <person name="McMahon K.D."/>
            <person name="Konstantinidis K.T."/>
            <person name="Eloe-Fadrosh E.A."/>
            <person name="Kyrpides N.C."/>
            <person name="Woyke T."/>
        </authorList>
    </citation>
    <scope>NUCLEOTIDE SEQUENCE</scope>
    <source>
        <strain evidence="1">GVMAG-S-1062768-28</strain>
    </source>
</reference>
<name>A0A6C0JRS1_9ZZZZ</name>
<evidence type="ECO:0000313" key="1">
    <source>
        <dbReference type="EMBL" id="QHU08462.1"/>
    </source>
</evidence>
<proteinExistence type="predicted"/>
<dbReference type="EMBL" id="MN740697">
    <property type="protein sequence ID" value="QHU08462.1"/>
    <property type="molecule type" value="Genomic_DNA"/>
</dbReference>
<sequence length="166" mass="19132">MKVYIATYETPPLYHSKCQIIGIYFMKQQALEAIVRHFQHLNENVNELDIITDLNKSGRFYGIHEDLWSIHKKNICIESNEKANKVLKALLTEPAILTSIYDQCEYLSNHHYCHDCDECQNNKDNGSSSYSRCDDAYSQDTLVGISADSEQTILSVQKHLFPINDK</sequence>
<organism evidence="1">
    <name type="scientific">viral metagenome</name>
    <dbReference type="NCBI Taxonomy" id="1070528"/>
    <lineage>
        <taxon>unclassified sequences</taxon>
        <taxon>metagenomes</taxon>
        <taxon>organismal metagenomes</taxon>
    </lineage>
</organism>